<reference evidence="1" key="2">
    <citation type="journal article" date="2015" name="Data Brief">
        <title>Shoot transcriptome of the giant reed, Arundo donax.</title>
        <authorList>
            <person name="Barrero R.A."/>
            <person name="Guerrero F.D."/>
            <person name="Moolhuijzen P."/>
            <person name="Goolsby J.A."/>
            <person name="Tidwell J."/>
            <person name="Bellgard S.E."/>
            <person name="Bellgard M.I."/>
        </authorList>
    </citation>
    <scope>NUCLEOTIDE SEQUENCE</scope>
    <source>
        <tissue evidence="1">Shoot tissue taken approximately 20 cm above the soil surface</tissue>
    </source>
</reference>
<reference evidence="1" key="1">
    <citation type="submission" date="2014-09" db="EMBL/GenBank/DDBJ databases">
        <authorList>
            <person name="Magalhaes I.L.F."/>
            <person name="Oliveira U."/>
            <person name="Santos F.R."/>
            <person name="Vidigal T.H.D.A."/>
            <person name="Brescovit A.D."/>
            <person name="Santos A.J."/>
        </authorList>
    </citation>
    <scope>NUCLEOTIDE SEQUENCE</scope>
    <source>
        <tissue evidence="1">Shoot tissue taken approximately 20 cm above the soil surface</tissue>
    </source>
</reference>
<evidence type="ECO:0000313" key="1">
    <source>
        <dbReference type="EMBL" id="JAD27349.1"/>
    </source>
</evidence>
<sequence>MKPILYLYHHCICKIMLTSICRAHARNVPCKNHVVYCPRWTNTIS</sequence>
<dbReference type="EMBL" id="GBRH01270546">
    <property type="protein sequence ID" value="JAD27349.1"/>
    <property type="molecule type" value="Transcribed_RNA"/>
</dbReference>
<name>A0A0A8YLW9_ARUDO</name>
<proteinExistence type="predicted"/>
<organism evidence="1">
    <name type="scientific">Arundo donax</name>
    <name type="common">Giant reed</name>
    <name type="synonym">Donax arundinaceus</name>
    <dbReference type="NCBI Taxonomy" id="35708"/>
    <lineage>
        <taxon>Eukaryota</taxon>
        <taxon>Viridiplantae</taxon>
        <taxon>Streptophyta</taxon>
        <taxon>Embryophyta</taxon>
        <taxon>Tracheophyta</taxon>
        <taxon>Spermatophyta</taxon>
        <taxon>Magnoliopsida</taxon>
        <taxon>Liliopsida</taxon>
        <taxon>Poales</taxon>
        <taxon>Poaceae</taxon>
        <taxon>PACMAD clade</taxon>
        <taxon>Arundinoideae</taxon>
        <taxon>Arundineae</taxon>
        <taxon>Arundo</taxon>
    </lineage>
</organism>
<protein>
    <submittedName>
        <fullName evidence="1">Uncharacterized protein</fullName>
    </submittedName>
</protein>
<accession>A0A0A8YLW9</accession>
<dbReference type="AlphaFoldDB" id="A0A0A8YLW9"/>